<gene>
    <name evidence="8" type="ORF">BU26DRAFT_538682</name>
</gene>
<name>A0A6A6IM97_9PLEO</name>
<keyword evidence="5 8" id="KW-0378">Hydrolase</keyword>
<comment type="similarity">
    <text evidence="2">Belongs to the glycosyl hydrolase 29 family.</text>
</comment>
<dbReference type="Pfam" id="PF01120">
    <property type="entry name" value="Alpha_L_fucos"/>
    <property type="match status" value="1"/>
</dbReference>
<dbReference type="InterPro" id="IPR016286">
    <property type="entry name" value="FUC_metazoa-typ"/>
</dbReference>
<dbReference type="GO" id="GO:0006004">
    <property type="term" value="P:fucose metabolic process"/>
    <property type="evidence" value="ECO:0007669"/>
    <property type="project" value="InterPro"/>
</dbReference>
<evidence type="ECO:0000256" key="5">
    <source>
        <dbReference type="ARBA" id="ARBA00022801"/>
    </source>
</evidence>
<dbReference type="GeneID" id="54584798"/>
<dbReference type="PANTHER" id="PTHR10030:SF37">
    <property type="entry name" value="ALPHA-L-FUCOSIDASE-RELATED"/>
    <property type="match status" value="1"/>
</dbReference>
<dbReference type="InterPro" id="IPR000933">
    <property type="entry name" value="Glyco_hydro_29"/>
</dbReference>
<keyword evidence="9" id="KW-1185">Reference proteome</keyword>
<evidence type="ECO:0000256" key="6">
    <source>
        <dbReference type="ARBA" id="ARBA00023295"/>
    </source>
</evidence>
<dbReference type="PRINTS" id="PR00741">
    <property type="entry name" value="GLHYDRLASE29"/>
</dbReference>
<accession>A0A6A6IM97</accession>
<dbReference type="GO" id="GO:0004560">
    <property type="term" value="F:alpha-L-fucosidase activity"/>
    <property type="evidence" value="ECO:0007669"/>
    <property type="project" value="UniProtKB-EC"/>
</dbReference>
<keyword evidence="4" id="KW-0732">Signal</keyword>
<dbReference type="SMART" id="SM00812">
    <property type="entry name" value="Alpha_L_fucos"/>
    <property type="match status" value="1"/>
</dbReference>
<dbReference type="PANTHER" id="PTHR10030">
    <property type="entry name" value="ALPHA-L-FUCOSIDASE"/>
    <property type="match status" value="1"/>
</dbReference>
<evidence type="ECO:0000313" key="9">
    <source>
        <dbReference type="Proteomes" id="UP000800094"/>
    </source>
</evidence>
<protein>
    <recommendedName>
        <fullName evidence="3">alpha-L-fucosidase</fullName>
        <ecNumber evidence="3">3.2.1.51</ecNumber>
    </recommendedName>
</protein>
<dbReference type="EC" id="3.2.1.51" evidence="3"/>
<evidence type="ECO:0000256" key="4">
    <source>
        <dbReference type="ARBA" id="ARBA00022729"/>
    </source>
</evidence>
<feature type="domain" description="Glycoside hydrolase family 29 N-terminal" evidence="7">
    <location>
        <begin position="164"/>
        <end position="518"/>
    </location>
</feature>
<dbReference type="OrthoDB" id="6039950at2759"/>
<proteinExistence type="inferred from homology"/>
<evidence type="ECO:0000313" key="8">
    <source>
        <dbReference type="EMBL" id="KAF2251695.1"/>
    </source>
</evidence>
<organism evidence="8 9">
    <name type="scientific">Trematosphaeria pertusa</name>
    <dbReference type="NCBI Taxonomy" id="390896"/>
    <lineage>
        <taxon>Eukaryota</taxon>
        <taxon>Fungi</taxon>
        <taxon>Dikarya</taxon>
        <taxon>Ascomycota</taxon>
        <taxon>Pezizomycotina</taxon>
        <taxon>Dothideomycetes</taxon>
        <taxon>Pleosporomycetidae</taxon>
        <taxon>Pleosporales</taxon>
        <taxon>Massarineae</taxon>
        <taxon>Trematosphaeriaceae</taxon>
        <taxon>Trematosphaeria</taxon>
    </lineage>
</organism>
<dbReference type="InterPro" id="IPR057739">
    <property type="entry name" value="Glyco_hydro_29_N"/>
</dbReference>
<evidence type="ECO:0000259" key="7">
    <source>
        <dbReference type="Pfam" id="PF01120"/>
    </source>
</evidence>
<dbReference type="RefSeq" id="XP_033686699.1">
    <property type="nucleotide sequence ID" value="XM_033831468.1"/>
</dbReference>
<dbReference type="Proteomes" id="UP000800094">
    <property type="component" value="Unassembled WGS sequence"/>
</dbReference>
<dbReference type="SUPFAM" id="SSF51445">
    <property type="entry name" value="(Trans)glycosidases"/>
    <property type="match status" value="1"/>
</dbReference>
<evidence type="ECO:0000256" key="2">
    <source>
        <dbReference type="ARBA" id="ARBA00007951"/>
    </source>
</evidence>
<comment type="function">
    <text evidence="1">Alpha-L-fucosidase is responsible for hydrolyzing the alpha-1,6-linked fucose joined to the reducing-end N-acetylglucosamine of the carbohydrate moieties of glycoproteins.</text>
</comment>
<evidence type="ECO:0000256" key="3">
    <source>
        <dbReference type="ARBA" id="ARBA00012662"/>
    </source>
</evidence>
<dbReference type="AlphaFoldDB" id="A0A6A6IM97"/>
<dbReference type="Gene3D" id="3.20.20.80">
    <property type="entry name" value="Glycosidases"/>
    <property type="match status" value="1"/>
</dbReference>
<dbReference type="InterPro" id="IPR017853">
    <property type="entry name" value="GH"/>
</dbReference>
<dbReference type="GO" id="GO:0016139">
    <property type="term" value="P:glycoside catabolic process"/>
    <property type="evidence" value="ECO:0007669"/>
    <property type="project" value="TreeGrafter"/>
</dbReference>
<evidence type="ECO:0000256" key="1">
    <source>
        <dbReference type="ARBA" id="ARBA00004071"/>
    </source>
</evidence>
<reference evidence="8" key="1">
    <citation type="journal article" date="2020" name="Stud. Mycol.">
        <title>101 Dothideomycetes genomes: a test case for predicting lifestyles and emergence of pathogens.</title>
        <authorList>
            <person name="Haridas S."/>
            <person name="Albert R."/>
            <person name="Binder M."/>
            <person name="Bloem J."/>
            <person name="Labutti K."/>
            <person name="Salamov A."/>
            <person name="Andreopoulos B."/>
            <person name="Baker S."/>
            <person name="Barry K."/>
            <person name="Bills G."/>
            <person name="Bluhm B."/>
            <person name="Cannon C."/>
            <person name="Castanera R."/>
            <person name="Culley D."/>
            <person name="Daum C."/>
            <person name="Ezra D."/>
            <person name="Gonzalez J."/>
            <person name="Henrissat B."/>
            <person name="Kuo A."/>
            <person name="Liang C."/>
            <person name="Lipzen A."/>
            <person name="Lutzoni F."/>
            <person name="Magnuson J."/>
            <person name="Mondo S."/>
            <person name="Nolan M."/>
            <person name="Ohm R."/>
            <person name="Pangilinan J."/>
            <person name="Park H.-J."/>
            <person name="Ramirez L."/>
            <person name="Alfaro M."/>
            <person name="Sun H."/>
            <person name="Tritt A."/>
            <person name="Yoshinaga Y."/>
            <person name="Zwiers L.-H."/>
            <person name="Turgeon B."/>
            <person name="Goodwin S."/>
            <person name="Spatafora J."/>
            <person name="Crous P."/>
            <person name="Grigoriev I."/>
        </authorList>
    </citation>
    <scope>NUCLEOTIDE SEQUENCE</scope>
    <source>
        <strain evidence="8">CBS 122368</strain>
    </source>
</reference>
<sequence length="615" mass="67773">MIFQSTTWLDATKELTSLRLPNVTAGSGTGVGGDEQETTLHVFAVSLIQAKGEGLALDVQFARSTNTWFEGTNKTQIYEATINNVGTEWVLADHSVQVAVESDGVKTVKPGAIKRLRPGDQSRVQIGVVNNDGVAEGTNGPATIKISGQGVQTNYTFNATYGISAYEPTFESIYLHESPPWYSNGKYGIFIHWGVYSVPGWGNVSPNEGYAEWYWWDLNGGPNTSTDTYHYHLKTYGPDVVYDDFIANFTASAFDPKEWVDLFAAAGANYFVQVSKHHDGYALFDLPTNVTKRTSVAQFPHRNLLQELFDAAAKYQPHLHKATYFSLPEWFSPAYASLGFGSWPGGNATNPFTNETLPYTGFVPVGDYVTDVILPEMRTLADMGTEIMWCDIGGPNLTALFASEYFNDMAAQGKQVLTNNRCGTPGDFDTPEYARYDAVQARKWESNLGLDPFSYGYNRATPDDAYLTPQGIVTSLVDIVSKNGNFLLDVGPTANGTIIEIEQRNLREAGKWIKSHAEAIFNTTYWYVTPEEGQAVRFTQTPDAFYISTLYAPNSTLVLSSPVPYVEGDQVTVVGGNMSGAVVPSRLTEDRSLELTISEAVKSADQYAWVFKISY</sequence>
<dbReference type="EMBL" id="ML987192">
    <property type="protein sequence ID" value="KAF2251695.1"/>
    <property type="molecule type" value="Genomic_DNA"/>
</dbReference>
<keyword evidence="6" id="KW-0326">Glycosidase</keyword>